<keyword evidence="5" id="KW-0175">Coiled coil</keyword>
<dbReference type="CDD" id="cd03230">
    <property type="entry name" value="ABC_DR_subfamily_A"/>
    <property type="match status" value="1"/>
</dbReference>
<reference evidence="8 9" key="1">
    <citation type="submission" date="2018-12" db="EMBL/GenBank/DDBJ databases">
        <authorList>
            <consortium name="Pathogen Informatics"/>
        </authorList>
    </citation>
    <scope>NUCLEOTIDE SEQUENCE [LARGE SCALE GENOMIC DNA]</scope>
    <source>
        <strain evidence="8 9">NCTC10126</strain>
    </source>
</reference>
<accession>A0A3P8KWB4</accession>
<evidence type="ECO:0000313" key="7">
    <source>
        <dbReference type="EMBL" id="UUD35572.1"/>
    </source>
</evidence>
<keyword evidence="4 8" id="KW-0067">ATP-binding</keyword>
<evidence type="ECO:0000256" key="3">
    <source>
        <dbReference type="ARBA" id="ARBA00022741"/>
    </source>
</evidence>
<dbReference type="Proteomes" id="UP000280036">
    <property type="component" value="Unassembled WGS sequence"/>
</dbReference>
<reference evidence="7" key="2">
    <citation type="submission" date="2022-07" db="EMBL/GenBank/DDBJ databases">
        <title>Complete genome of Mycoplasma caviae type strain G122.</title>
        <authorList>
            <person name="Spergser J."/>
        </authorList>
    </citation>
    <scope>NUCLEOTIDE SEQUENCE</scope>
    <source>
        <strain evidence="7">G122</strain>
    </source>
</reference>
<evidence type="ECO:0000313" key="8">
    <source>
        <dbReference type="EMBL" id="VDR41657.1"/>
    </source>
</evidence>
<dbReference type="RefSeq" id="WP_126117939.1">
    <property type="nucleotide sequence ID" value="NZ_CP101806.1"/>
</dbReference>
<name>A0A3P8KWB4_9BACT</name>
<feature type="coiled-coil region" evidence="5">
    <location>
        <begin position="101"/>
        <end position="128"/>
    </location>
</feature>
<dbReference type="PANTHER" id="PTHR42711">
    <property type="entry name" value="ABC TRANSPORTER ATP-BINDING PROTEIN"/>
    <property type="match status" value="1"/>
</dbReference>
<dbReference type="InterPro" id="IPR017871">
    <property type="entry name" value="ABC_transporter-like_CS"/>
</dbReference>
<dbReference type="SUPFAM" id="SSF52540">
    <property type="entry name" value="P-loop containing nucleoside triphosphate hydrolases"/>
    <property type="match status" value="1"/>
</dbReference>
<evidence type="ECO:0000256" key="4">
    <source>
        <dbReference type="ARBA" id="ARBA00022840"/>
    </source>
</evidence>
<dbReference type="SMART" id="SM00382">
    <property type="entry name" value="AAA"/>
    <property type="match status" value="1"/>
</dbReference>
<organism evidence="8 9">
    <name type="scientific">Mycoplasmopsis caviae</name>
    <dbReference type="NCBI Taxonomy" id="55603"/>
    <lineage>
        <taxon>Bacteria</taxon>
        <taxon>Bacillati</taxon>
        <taxon>Mycoplasmatota</taxon>
        <taxon>Mycoplasmoidales</taxon>
        <taxon>Metamycoplasmataceae</taxon>
        <taxon>Mycoplasmopsis</taxon>
    </lineage>
</organism>
<evidence type="ECO:0000313" key="10">
    <source>
        <dbReference type="Proteomes" id="UP001058569"/>
    </source>
</evidence>
<dbReference type="Gene3D" id="3.40.50.300">
    <property type="entry name" value="P-loop containing nucleotide triphosphate hydrolases"/>
    <property type="match status" value="1"/>
</dbReference>
<evidence type="ECO:0000256" key="1">
    <source>
        <dbReference type="ARBA" id="ARBA00005417"/>
    </source>
</evidence>
<dbReference type="InterPro" id="IPR027417">
    <property type="entry name" value="P-loop_NTPase"/>
</dbReference>
<comment type="similarity">
    <text evidence="1">Belongs to the ABC transporter superfamily.</text>
</comment>
<dbReference type="OrthoDB" id="9775135at2"/>
<evidence type="ECO:0000256" key="5">
    <source>
        <dbReference type="SAM" id="Coils"/>
    </source>
</evidence>
<dbReference type="GO" id="GO:0016887">
    <property type="term" value="F:ATP hydrolysis activity"/>
    <property type="evidence" value="ECO:0007669"/>
    <property type="project" value="InterPro"/>
</dbReference>
<keyword evidence="3" id="KW-0547">Nucleotide-binding</keyword>
<evidence type="ECO:0000313" key="9">
    <source>
        <dbReference type="Proteomes" id="UP000280036"/>
    </source>
</evidence>
<evidence type="ECO:0000256" key="2">
    <source>
        <dbReference type="ARBA" id="ARBA00022448"/>
    </source>
</evidence>
<dbReference type="InterPro" id="IPR050763">
    <property type="entry name" value="ABC_transporter_ATP-binding"/>
</dbReference>
<dbReference type="Pfam" id="PF00005">
    <property type="entry name" value="ABC_tran"/>
    <property type="match status" value="1"/>
</dbReference>
<dbReference type="InterPro" id="IPR003593">
    <property type="entry name" value="AAA+_ATPase"/>
</dbReference>
<dbReference type="GO" id="GO:0005524">
    <property type="term" value="F:ATP binding"/>
    <property type="evidence" value="ECO:0007669"/>
    <property type="project" value="UniProtKB-KW"/>
</dbReference>
<dbReference type="PANTHER" id="PTHR42711:SF5">
    <property type="entry name" value="ABC TRANSPORTER ATP-BINDING PROTEIN NATA"/>
    <property type="match status" value="1"/>
</dbReference>
<proteinExistence type="inferred from homology"/>
<gene>
    <name evidence="8" type="primary">ecsA_1</name>
    <name evidence="8" type="ORF">NCTC10126_00136</name>
    <name evidence="7" type="ORF">NPA07_01715</name>
</gene>
<dbReference type="InterPro" id="IPR003439">
    <property type="entry name" value="ABC_transporter-like_ATP-bd"/>
</dbReference>
<dbReference type="Proteomes" id="UP001058569">
    <property type="component" value="Chromosome"/>
</dbReference>
<sequence length="306" mass="34630">MSENAIEFKNTSMNFKSFKALKNVSFSVKKGQFHGFIGANGAGKTTSFRSLLNFYPEVKGEILIDGISYKDKKSREKLGYVPELATFPKNLNIFEYLVALAEFNNFKKEEAKKRVKELLEELGVEKSLWKKLGKNLSSGQQKKVILVQTLIHNPDILILDEPAANLDPKVRIELYTSLGKLHKQGKTIFVSSHILSELEQYIDSLTVLDKGKVLYSGGLDILESSDFKIFIKTDKIKEATDILEKEKIINSLDDVKTKRNGVAINLPFEKISLVINTLINNKIEFESVGKNTETLNEKFFNVKKSE</sequence>
<dbReference type="EMBL" id="UZVY01000001">
    <property type="protein sequence ID" value="VDR41657.1"/>
    <property type="molecule type" value="Genomic_DNA"/>
</dbReference>
<protein>
    <submittedName>
        <fullName evidence="7">ABC transporter ATP-binding protein</fullName>
    </submittedName>
    <submittedName>
        <fullName evidence="8">ABC transporter, ATP-binding protein</fullName>
    </submittedName>
</protein>
<dbReference type="EMBL" id="CP101806">
    <property type="protein sequence ID" value="UUD35572.1"/>
    <property type="molecule type" value="Genomic_DNA"/>
</dbReference>
<dbReference type="PROSITE" id="PS50893">
    <property type="entry name" value="ABC_TRANSPORTER_2"/>
    <property type="match status" value="1"/>
</dbReference>
<keyword evidence="2" id="KW-0813">Transport</keyword>
<evidence type="ECO:0000259" key="6">
    <source>
        <dbReference type="PROSITE" id="PS50893"/>
    </source>
</evidence>
<dbReference type="AlphaFoldDB" id="A0A3P8KWB4"/>
<dbReference type="PROSITE" id="PS00211">
    <property type="entry name" value="ABC_TRANSPORTER_1"/>
    <property type="match status" value="1"/>
</dbReference>
<keyword evidence="10" id="KW-1185">Reference proteome</keyword>
<feature type="domain" description="ABC transporter" evidence="6">
    <location>
        <begin position="6"/>
        <end position="235"/>
    </location>
</feature>